<protein>
    <recommendedName>
        <fullName evidence="1">Peptidase S1 domain-containing protein</fullName>
    </recommendedName>
</protein>
<dbReference type="AlphaFoldDB" id="A0AA39MCV9"/>
<dbReference type="SUPFAM" id="SSF50494">
    <property type="entry name" value="Trypsin-like serine proteases"/>
    <property type="match status" value="1"/>
</dbReference>
<evidence type="ECO:0000313" key="2">
    <source>
        <dbReference type="EMBL" id="KAK0429049.1"/>
    </source>
</evidence>
<organism evidence="2 3">
    <name type="scientific">Steinernema hermaphroditum</name>
    <dbReference type="NCBI Taxonomy" id="289476"/>
    <lineage>
        <taxon>Eukaryota</taxon>
        <taxon>Metazoa</taxon>
        <taxon>Ecdysozoa</taxon>
        <taxon>Nematoda</taxon>
        <taxon>Chromadorea</taxon>
        <taxon>Rhabditida</taxon>
        <taxon>Tylenchina</taxon>
        <taxon>Panagrolaimomorpha</taxon>
        <taxon>Strongyloidoidea</taxon>
        <taxon>Steinernematidae</taxon>
        <taxon>Steinernema</taxon>
    </lineage>
</organism>
<name>A0AA39MCV9_9BILA</name>
<proteinExistence type="predicted"/>
<gene>
    <name evidence="2" type="ORF">QR680_011159</name>
</gene>
<dbReference type="GO" id="GO:0006508">
    <property type="term" value="P:proteolysis"/>
    <property type="evidence" value="ECO:0007669"/>
    <property type="project" value="InterPro"/>
</dbReference>
<accession>A0AA39MCV9</accession>
<keyword evidence="3" id="KW-1185">Reference proteome</keyword>
<dbReference type="Pfam" id="PF00089">
    <property type="entry name" value="Trypsin"/>
    <property type="match status" value="1"/>
</dbReference>
<evidence type="ECO:0000313" key="3">
    <source>
        <dbReference type="Proteomes" id="UP001175271"/>
    </source>
</evidence>
<reference evidence="2" key="1">
    <citation type="submission" date="2023-06" db="EMBL/GenBank/DDBJ databases">
        <title>Genomic analysis of the entomopathogenic nematode Steinernema hermaphroditum.</title>
        <authorList>
            <person name="Schwarz E.M."/>
            <person name="Heppert J.K."/>
            <person name="Baniya A."/>
            <person name="Schwartz H.T."/>
            <person name="Tan C.-H."/>
            <person name="Antoshechkin I."/>
            <person name="Sternberg P.W."/>
            <person name="Goodrich-Blair H."/>
            <person name="Dillman A.R."/>
        </authorList>
    </citation>
    <scope>NUCLEOTIDE SEQUENCE</scope>
    <source>
        <strain evidence="2">PS9179</strain>
        <tissue evidence="2">Whole animal</tissue>
    </source>
</reference>
<dbReference type="InterPro" id="IPR001254">
    <property type="entry name" value="Trypsin_dom"/>
</dbReference>
<dbReference type="EMBL" id="JAUCMV010000001">
    <property type="protein sequence ID" value="KAK0429049.1"/>
    <property type="molecule type" value="Genomic_DNA"/>
</dbReference>
<dbReference type="Gene3D" id="2.40.10.10">
    <property type="entry name" value="Trypsin-like serine proteases"/>
    <property type="match status" value="1"/>
</dbReference>
<dbReference type="Proteomes" id="UP001175271">
    <property type="component" value="Unassembled WGS sequence"/>
</dbReference>
<sequence>MESVINGHPAPGGMLGHQVYFDVTYDDGKTNFCGVSILTPYYVLTAGHCFVNATSAKLIGSSDGDLFKRFVQQVKSASELSGDAPRLSFNKCCL</sequence>
<evidence type="ECO:0000259" key="1">
    <source>
        <dbReference type="Pfam" id="PF00089"/>
    </source>
</evidence>
<dbReference type="InterPro" id="IPR043504">
    <property type="entry name" value="Peptidase_S1_PA_chymotrypsin"/>
</dbReference>
<dbReference type="GO" id="GO:0004252">
    <property type="term" value="F:serine-type endopeptidase activity"/>
    <property type="evidence" value="ECO:0007669"/>
    <property type="project" value="InterPro"/>
</dbReference>
<feature type="domain" description="Peptidase S1" evidence="1">
    <location>
        <begin position="5"/>
        <end position="75"/>
    </location>
</feature>
<comment type="caution">
    <text evidence="2">The sequence shown here is derived from an EMBL/GenBank/DDBJ whole genome shotgun (WGS) entry which is preliminary data.</text>
</comment>
<dbReference type="InterPro" id="IPR009003">
    <property type="entry name" value="Peptidase_S1_PA"/>
</dbReference>